<protein>
    <recommendedName>
        <fullName evidence="3">Thioesterase domain-containing protein</fullName>
    </recommendedName>
</protein>
<comment type="similarity">
    <text evidence="1">Belongs to the thioesterase family.</text>
</comment>
<name>A0A7D6GGV3_9ACTN</name>
<dbReference type="GO" id="GO:0008610">
    <property type="term" value="P:lipid biosynthetic process"/>
    <property type="evidence" value="ECO:0007669"/>
    <property type="project" value="TreeGrafter"/>
</dbReference>
<evidence type="ECO:0000259" key="3">
    <source>
        <dbReference type="Pfam" id="PF00975"/>
    </source>
</evidence>
<dbReference type="Pfam" id="PF00975">
    <property type="entry name" value="Thioesterase"/>
    <property type="match status" value="1"/>
</dbReference>
<accession>A0A7D6GGV3</accession>
<evidence type="ECO:0000256" key="1">
    <source>
        <dbReference type="ARBA" id="ARBA00007169"/>
    </source>
</evidence>
<dbReference type="InterPro" id="IPR029058">
    <property type="entry name" value="AB_hydrolase_fold"/>
</dbReference>
<evidence type="ECO:0000256" key="2">
    <source>
        <dbReference type="SAM" id="MobiDB-lite"/>
    </source>
</evidence>
<sequence length="262" mass="27585">MASWLDHRTDPPHAGTAALICIPSAGNGDFQFDRWPDTVGPWCVVRTPAAGGPGGEAPGTRSAASATPAPSGLPERAAELVADLMRRGVENFALFGHESAALLGYQVAVELDRRGAPAPLRLFVSGCPAPQYLSRYAGEAHAEPTDDELTERALATAVAMGGIPLPSIVATGVRALRAELAALRAYRMPRPVPLRCPLTAIRWLDQGIELEALAGWSAYGDTDLVQLPGSGLSYATEPADLLRVIGDRAPAPAGDIRRPAEW</sequence>
<dbReference type="PANTHER" id="PTHR11487">
    <property type="entry name" value="THIOESTERASE"/>
    <property type="match status" value="1"/>
</dbReference>
<reference evidence="4" key="1">
    <citation type="submission" date="2020-08" db="EMBL/GenBank/DDBJ databases">
        <title>A bifunctional nitrone conjugated secondary metabolite targeting the ribosome.</title>
        <authorList>
            <person name="Limbrick E.M."/>
            <person name="Graf M."/>
            <person name="Derewacz D.K."/>
            <person name="Nguyen F."/>
            <person name="Spraggins J.M."/>
            <person name="Wieland M."/>
            <person name="Ynigez-Gutierrez A.E."/>
            <person name="Reisman B.J."/>
            <person name="Zinshteyn B."/>
            <person name="McCulloch K."/>
            <person name="Iverson T.M."/>
            <person name="Green R."/>
            <person name="Wilson D.N."/>
            <person name="Bachmann B.O."/>
        </authorList>
    </citation>
    <scope>NUCLEOTIDE SEQUENCE</scope>
    <source>
        <strain evidence="4">Africana</strain>
    </source>
</reference>
<feature type="domain" description="Thioesterase" evidence="3">
    <location>
        <begin position="19"/>
        <end position="191"/>
    </location>
</feature>
<proteinExistence type="inferred from homology"/>
<feature type="compositionally biased region" description="Low complexity" evidence="2">
    <location>
        <begin position="58"/>
        <end position="72"/>
    </location>
</feature>
<dbReference type="EMBL" id="CP058905">
    <property type="protein sequence ID" value="QLK00667.1"/>
    <property type="molecule type" value="Genomic_DNA"/>
</dbReference>
<dbReference type="Gene3D" id="3.40.50.1820">
    <property type="entry name" value="alpha/beta hydrolase"/>
    <property type="match status" value="1"/>
</dbReference>
<organism evidence="4">
    <name type="scientific">Micromonospora carbonacea</name>
    <dbReference type="NCBI Taxonomy" id="47853"/>
    <lineage>
        <taxon>Bacteria</taxon>
        <taxon>Bacillati</taxon>
        <taxon>Actinomycetota</taxon>
        <taxon>Actinomycetes</taxon>
        <taxon>Micromonosporales</taxon>
        <taxon>Micromonosporaceae</taxon>
        <taxon>Micromonospora</taxon>
    </lineage>
</organism>
<dbReference type="InterPro" id="IPR001031">
    <property type="entry name" value="Thioesterase"/>
</dbReference>
<feature type="region of interest" description="Disordered" evidence="2">
    <location>
        <begin position="50"/>
        <end position="72"/>
    </location>
</feature>
<gene>
    <name evidence="4" type="ORF">HZU44_12055</name>
</gene>
<dbReference type="SUPFAM" id="SSF53474">
    <property type="entry name" value="alpha/beta-Hydrolases"/>
    <property type="match status" value="1"/>
</dbReference>
<dbReference type="AlphaFoldDB" id="A0A7D6GGV3"/>
<evidence type="ECO:0000313" key="4">
    <source>
        <dbReference type="EMBL" id="QLK00667.1"/>
    </source>
</evidence>
<dbReference type="PANTHER" id="PTHR11487:SF0">
    <property type="entry name" value="S-ACYL FATTY ACID SYNTHASE THIOESTERASE, MEDIUM CHAIN"/>
    <property type="match status" value="1"/>
</dbReference>
<dbReference type="InterPro" id="IPR012223">
    <property type="entry name" value="TEII"/>
</dbReference>